<protein>
    <recommendedName>
        <fullName evidence="3">Indole-diterpene biosynthesis protein PaxU</fullName>
    </recommendedName>
</protein>
<dbReference type="Proteomes" id="UP000829685">
    <property type="component" value="Unassembled WGS sequence"/>
</dbReference>
<organism evidence="1 2">
    <name type="scientific">Neoarthrinium moseri</name>
    <dbReference type="NCBI Taxonomy" id="1658444"/>
    <lineage>
        <taxon>Eukaryota</taxon>
        <taxon>Fungi</taxon>
        <taxon>Dikarya</taxon>
        <taxon>Ascomycota</taxon>
        <taxon>Pezizomycotina</taxon>
        <taxon>Sordariomycetes</taxon>
        <taxon>Xylariomycetidae</taxon>
        <taxon>Amphisphaeriales</taxon>
        <taxon>Apiosporaceae</taxon>
        <taxon>Neoarthrinium</taxon>
    </lineage>
</organism>
<gene>
    <name evidence="1" type="ORF">JX265_003269</name>
</gene>
<evidence type="ECO:0000313" key="1">
    <source>
        <dbReference type="EMBL" id="KAI1879092.1"/>
    </source>
</evidence>
<comment type="caution">
    <text evidence="1">The sequence shown here is derived from an EMBL/GenBank/DDBJ whole genome shotgun (WGS) entry which is preliminary data.</text>
</comment>
<evidence type="ECO:0008006" key="3">
    <source>
        <dbReference type="Google" id="ProtNLM"/>
    </source>
</evidence>
<evidence type="ECO:0000313" key="2">
    <source>
        <dbReference type="Proteomes" id="UP000829685"/>
    </source>
</evidence>
<dbReference type="EMBL" id="JAFIMR010000005">
    <property type="protein sequence ID" value="KAI1879092.1"/>
    <property type="molecule type" value="Genomic_DNA"/>
</dbReference>
<proteinExistence type="predicted"/>
<reference evidence="1" key="1">
    <citation type="submission" date="2021-03" db="EMBL/GenBank/DDBJ databases">
        <title>Revisited historic fungal species revealed as producer of novel bioactive compounds through whole genome sequencing and comparative genomics.</title>
        <authorList>
            <person name="Vignolle G.A."/>
            <person name="Hochenegger N."/>
            <person name="Mach R.L."/>
            <person name="Mach-Aigner A.R."/>
            <person name="Javad Rahimi M."/>
            <person name="Salim K.A."/>
            <person name="Chan C.M."/>
            <person name="Lim L.B.L."/>
            <person name="Cai F."/>
            <person name="Druzhinina I.S."/>
            <person name="U'Ren J.M."/>
            <person name="Derntl C."/>
        </authorList>
    </citation>
    <scope>NUCLEOTIDE SEQUENCE</scope>
    <source>
        <strain evidence="1">TUCIM 5799</strain>
    </source>
</reference>
<dbReference type="Pfam" id="PF05705">
    <property type="entry name" value="DUF829"/>
    <property type="match status" value="1"/>
</dbReference>
<dbReference type="PANTHER" id="PTHR12265:SF40">
    <property type="entry name" value="DUF829-DOMAIN-CONTAINING PROTEIN"/>
    <property type="match status" value="1"/>
</dbReference>
<keyword evidence="2" id="KW-1185">Reference proteome</keyword>
<dbReference type="PANTHER" id="PTHR12265">
    <property type="entry name" value="TRANSMEMBRANE PROTEIN 53"/>
    <property type="match status" value="1"/>
</dbReference>
<accession>A0A9P9WTJ3</accession>
<dbReference type="AlphaFoldDB" id="A0A9P9WTJ3"/>
<sequence length="297" mass="32177">MSSVTTAASATGANAVCFMEILDPFVSLYQPSEASSSSSSYGAGHQPRLIIIASWTGARSVHIAKYIIKYQALYPASQILLLRSTMNHIIRPSLIGPSIKCAASVVRSTFPTVTSSASPPLLIHMFSNGGSSSIANLYEQYRIMAGPDDEKQLPPHVTIFDSCPGVYSITHAVAFVSVSLSSVQQLIAAPILYAWAVVWSAFMALGLLPDSLGDWGKAHNNDPGNKAEIRRVYIYSPSDALIDYRAVETHAADAKTKGFSPKLEKYEGSAHVAHLRKDEKRYWEIVRRSMEGSVAPA</sequence>
<dbReference type="OrthoDB" id="77878at2759"/>
<dbReference type="InterPro" id="IPR008547">
    <property type="entry name" value="DUF829_TMEM53"/>
</dbReference>
<name>A0A9P9WTJ3_9PEZI</name>